<protein>
    <submittedName>
        <fullName evidence="2">Uncharacterized protein</fullName>
    </submittedName>
</protein>
<evidence type="ECO:0000313" key="3">
    <source>
        <dbReference type="Proteomes" id="UP000232323"/>
    </source>
</evidence>
<dbReference type="Proteomes" id="UP000232323">
    <property type="component" value="Unassembled WGS sequence"/>
</dbReference>
<keyword evidence="3" id="KW-1185">Reference proteome</keyword>
<feature type="region of interest" description="Disordered" evidence="1">
    <location>
        <begin position="270"/>
        <end position="294"/>
    </location>
</feature>
<feature type="region of interest" description="Disordered" evidence="1">
    <location>
        <begin position="98"/>
        <end position="132"/>
    </location>
</feature>
<feature type="compositionally biased region" description="Basic and acidic residues" evidence="1">
    <location>
        <begin position="109"/>
        <end position="119"/>
    </location>
</feature>
<dbReference type="AlphaFoldDB" id="A0A250WRY1"/>
<gene>
    <name evidence="2" type="ORF">CEUSTIGMA_g1055.t1</name>
</gene>
<accession>A0A250WRY1</accession>
<organism evidence="2 3">
    <name type="scientific">Chlamydomonas eustigma</name>
    <dbReference type="NCBI Taxonomy" id="1157962"/>
    <lineage>
        <taxon>Eukaryota</taxon>
        <taxon>Viridiplantae</taxon>
        <taxon>Chlorophyta</taxon>
        <taxon>core chlorophytes</taxon>
        <taxon>Chlorophyceae</taxon>
        <taxon>CS clade</taxon>
        <taxon>Chlamydomonadales</taxon>
        <taxon>Chlamydomonadaceae</taxon>
        <taxon>Chlamydomonas</taxon>
    </lineage>
</organism>
<feature type="compositionally biased region" description="Polar residues" evidence="1">
    <location>
        <begin position="98"/>
        <end position="108"/>
    </location>
</feature>
<sequence length="344" mass="37632">MGRKPFPPTTQHCDGVLLANCRKGTGSVPPCTRRAATFNPSIRESNCRRDPIVPGTKALESWPAHSLEASSLDADSWNNNTPWDIDQKRFTPWLHTQQYPPMQLPSTEKSTDHSGDPRGGHLMCLNDGDDDDDDDVINGPDSEFGAKSFCSSCSFTEPVFIPVRRKQAPGGTKRQRGPPAAAEKQLLTQSPCLRGRLITKTGAVWGQYTTDSLRVAVQAAQRGAEAVKGAPPSGNRAQVGFAPAAKVGGAWQHGQRCSKDQRVLDAGGMSAGRLKEESSHSSRSQQVPVEYSRGMAESLKEALHDRQDRNNSSYDNGCDFNDTCFMLRLSQQPAPWRICRGFHV</sequence>
<name>A0A250WRY1_9CHLO</name>
<comment type="caution">
    <text evidence="2">The sequence shown here is derived from an EMBL/GenBank/DDBJ whole genome shotgun (WGS) entry which is preliminary data.</text>
</comment>
<proteinExistence type="predicted"/>
<evidence type="ECO:0000256" key="1">
    <source>
        <dbReference type="SAM" id="MobiDB-lite"/>
    </source>
</evidence>
<evidence type="ECO:0000313" key="2">
    <source>
        <dbReference type="EMBL" id="GAX73604.1"/>
    </source>
</evidence>
<dbReference type="EMBL" id="BEGY01000004">
    <property type="protein sequence ID" value="GAX73604.1"/>
    <property type="molecule type" value="Genomic_DNA"/>
</dbReference>
<reference evidence="2 3" key="1">
    <citation type="submission" date="2017-08" db="EMBL/GenBank/DDBJ databases">
        <title>Acidophilic green algal genome provides insights into adaptation to an acidic environment.</title>
        <authorList>
            <person name="Hirooka S."/>
            <person name="Hirose Y."/>
            <person name="Kanesaki Y."/>
            <person name="Higuchi S."/>
            <person name="Fujiwara T."/>
            <person name="Onuma R."/>
            <person name="Era A."/>
            <person name="Ohbayashi R."/>
            <person name="Uzuka A."/>
            <person name="Nozaki H."/>
            <person name="Yoshikawa H."/>
            <person name="Miyagishima S.Y."/>
        </authorList>
    </citation>
    <scope>NUCLEOTIDE SEQUENCE [LARGE SCALE GENOMIC DNA]</scope>
    <source>
        <strain evidence="2 3">NIES-2499</strain>
    </source>
</reference>